<reference evidence="2" key="1">
    <citation type="submission" date="2016-11" db="UniProtKB">
        <authorList>
            <consortium name="WormBaseParasite"/>
        </authorList>
    </citation>
    <scope>IDENTIFICATION</scope>
    <source>
        <strain evidence="2">KR3021</strain>
    </source>
</reference>
<sequence>MTSFTTIAFIGLAVCLVINANPIIQQQQWELYKNEFGKNYVNSLEDKFRKNIFLKQLHLVQTSNEKYDKGEISFELEVNSFSDRTKSELQALKGLKKMSNALSVSIPWSAPVNATIPPSVDCRKLGLVTEVKDQSQCGSCFIFSAIGALEGQHMKATGKLVSLSEQNVLDCKGADQCDGGWPYEVYEFINKENGVDTESSYPYQGSETKCRFKNTKIGATCKSDYYASKPGDENVLKEALALAGPISIGIDANHASFFGYKSGIWSEPECSSTNLDHAVLAVGYGTCQKTGKDYYIVKNSWGKSWGEKGYFKLERNAGNKCGVATIPTWPKV</sequence>
<accession>A0AC35THE4</accession>
<name>A0AC35THE4_9BILA</name>
<dbReference type="Proteomes" id="UP000095286">
    <property type="component" value="Unplaced"/>
</dbReference>
<evidence type="ECO:0000313" key="2">
    <source>
        <dbReference type="WBParaSite" id="RSKR_0000056400.1"/>
    </source>
</evidence>
<dbReference type="WBParaSite" id="RSKR_0000056400.1">
    <property type="protein sequence ID" value="RSKR_0000056400.1"/>
    <property type="gene ID" value="RSKR_0000056400"/>
</dbReference>
<proteinExistence type="predicted"/>
<organism evidence="1 2">
    <name type="scientific">Rhabditophanes sp. KR3021</name>
    <dbReference type="NCBI Taxonomy" id="114890"/>
    <lineage>
        <taxon>Eukaryota</taxon>
        <taxon>Metazoa</taxon>
        <taxon>Ecdysozoa</taxon>
        <taxon>Nematoda</taxon>
        <taxon>Chromadorea</taxon>
        <taxon>Rhabditida</taxon>
        <taxon>Tylenchina</taxon>
        <taxon>Panagrolaimomorpha</taxon>
        <taxon>Strongyloidoidea</taxon>
        <taxon>Alloionematidae</taxon>
        <taxon>Rhabditophanes</taxon>
    </lineage>
</organism>
<evidence type="ECO:0000313" key="1">
    <source>
        <dbReference type="Proteomes" id="UP000095286"/>
    </source>
</evidence>
<protein>
    <submittedName>
        <fullName evidence="2">Pept_C1 domain-containing protein</fullName>
    </submittedName>
</protein>